<gene>
    <name evidence="4" type="ORF">N7E60_11630</name>
</gene>
<dbReference type="PROSITE" id="PS00330">
    <property type="entry name" value="HEMOLYSIN_CALCIUM"/>
    <property type="match status" value="2"/>
</dbReference>
<feature type="region of interest" description="Disordered" evidence="2">
    <location>
        <begin position="5670"/>
        <end position="5692"/>
    </location>
</feature>
<sequence length="6881" mass="702928">MKSISLSRNVTIDTIQGSGRVLVNGELTTLSEGATLPSGTQLGLPDSSDTVITLSDGTQLMIEPQSESSDSLFDALPQDVQDEIADIQQQILDGEGEITIQEDQATAAGQDATGSGSWSYVNIARDGSETIASSGFDSDSIANNAGAIGTNQEDGFGRFVDATAPNAPGVTILNDANNDGVISSQEIGDGIRVSIDLTGTNANPGDVLTVNGQTFTLTDGNITDGSVIVTLPDTPADGETLTVDATITDTSGNTSAPGSDSAEIDTSADAGTVSVDNITSDDVINAQEAGEPIAVTGTAIGGDISEGDVVTMTINGTEYTTTVDENGEWSVDVAGSDLVADTEFEVVVSSSDDAGNTVESTGASVHFVGPVIEVTAAAQFNENDADTDTVVATFSASDEEDGTPSVDFTPGSNDDGYYAIDGTDVVLTQDGVDAINAGETLPAVSLTATDSDNATASDSATPTYAAQNDAPEITITATNNFTEEQASADDVVASYTTSDEEGDTVSVTLSDTTNYALDGNGNVVLTEAGAALVNGGQELPAFTLTPNDGTVDGEAASYDPSVTLVNDAPEITITATNNFTEEQASADDVVASYTTSDEEGDTVSVTLSDTTNYALDGNGNVVLTEAGAALVNGGQELPAFTLTPNDGTVDGEAASYDPSVTLVNDAPEITITATNNFTEEQASADDVVASYTTSDEEGDTVSVTLSDTTNYALDGNGNVVLTEAGAALVNGGQELPAFTLTPNDGTVDGEAASYDPSVTLVNDAPEITITATNNFTEEQASADDVVASYTTSDEEGDTVSVTLSDTTNYALDGNGNVVLTEAGAALVNGGQELPAFTLTPNDGTVDGEAASYDPSVTLVNDAPEITITATNNFTEEQASADDVVASYTTSDEEGDTVSVTLSDTTNYALDGNGNVVLTEAGAALVNGGQELPAFTLTPNDGTVDGEAASYDPSVTLVNDAPEITITATNNFTEEQASADDVVASYTTSDEEGDTVSVTLSDTTNYALDGNGNVVLTEAGAALVNGGQELPAFTLTPNDGTVDGEAASYDPSVTLVNDAPEITITATNNFTEEQASADDVVASYTTSDEEGDTVSVTLSDTTNYALDGNGNVVLTEAGAALVNGGQELPAFTLTPNDGTVDGEAASYDPSVTLVNDAPEITITATNNFTEEQASADDVVASYTTSDEEGDTVSVTLSDTTNYALDGNGNVVLTEAGAALVNGGQELPAFTLTPNDGTVDGEAASYDPSVTLVNDAPEITITATNNFTEEQASADDVVASYTTSDEEGDTVSVTLSDTTNYALDGNGNVVLTEAGAALVNGGQELPAFTLTPNDGTVDGEAASYDPSVTLVNDAPEITITATNNFTEEQASADDVVASYTTSDEEGDTVSVTLSDTTNYALDGNGNVVLTEAGAALVNGGQELPAFTLTPNDGTVDGEAASYDPSVTLVNDAPEITITATNNFTEEQASADDVVASYTTSDEEGDTVSVTLSDTTNYALDGNGNVVLTEAGAALVNGGQELPAFTLTPNDGTVDGEAASYDPSVTLVNDAPEITITATNNFTEEQASADDVVASYTTSDEEGDTVSVTLSDTTNYALDGNGNVVLTEAGAALVNGGQELPAFTLTPNDGTVDGEAASYDPSVTLVNDAPEITITATNNFTEEQASADDVVASYTTSDEEGDTVSVTLSDTTNYALDGNGNVVLTEAGAALVNGGQELPAFTLTPNDGTVDGEAASYDPSVTLVNDAPEITITATNNFTEEQASADDVVASYTTSDEEGDTVSVTLSDTTNYALDGNGNVVLTEAGAALVNGGQELPAFTLTPNDGTVDGEAASYDPSVTLVNDAPEITITATNNFTEEQASADDVVASYTTSDEEGDTVSVTLSDTTNYALDGNGNVVLTEAGAALVNGGQELPAFTLTPNDGTVDGEAASYDPSVTLVNDAPEITITATNNFTEEQASADDVVASYTTSDEEGDTVSVTLSDTTNYALDGNGNVVLTEAGAALVNGGQELPAFTLTPNDGTVDGEAASYDPSVTLVNDAPEITITATNNFTEEQASADDVVASYTTSDEEGDTVSVTLSDTTNYALDGNGNVVLTEAGAALVNGGQELPAFTLTPNDGTVDGEAASYDPSVTLVNDAPEITITATNNFTEEQASADDVVASYTTSDEEGDTVSVTLSDTTNYALDGNGNVVLTEAGAALVNGGQELPAFTLTPNDGTVDGEAASYDPSVTLVNDAPEITITATNNFTEEQASADDVVASYTTSDEEGDTVSVTLSDTTNYALDGNGNVVLTEAGAALVNGGQELPAFTLTPNDGTVDGEAASYDPSVTLVNDAPEITITATNNFTEEQASADDVVASYTTSDEEGDTVSVTLSDTTNYALDGNGNVVLTEAGAALVNGGQELPAFTLTPNDGTVDGEAASYDPSVTLVNDAPEITITATNNFTEEQASADDVVASYTTSDEEGDTVSVTLSDTTNYALDGNGNVVLTEAGAALVNGGQELPAFTLTPNDGTVDGEAASYDPSVTLVNDAPEITITATNNFTEEQASADDVVASYTTSDEEGDTVSVTLSDTTNYALDGNGNVVLTEAGAALVNGGQELPAFTLTPNDGTVDGEAASYDPSVTLVNDAPEITITATNNFTEEQASADDVVASYTTSDEEGDTVSVTLSDTTNYALDGNGNVVLTEAGAALVNGGQELPAFTLTPNDGTVDGEAASYDPSVTLVNDAPEITITATNNFTEEQASADDVVASYTTSDEEGDTVSVTLSDTTNYALDGNGNVVLTEAGAALVNGGQELPAFTLTPNDGTVDGEAASYDPSVTLVNDAPEITITATNNFTEEQASADDVVASYTTSDEEGDTVSVTLSDTTNYALDGNGNVVLTEAGAALVNGGQELPAFTLTPNDGTVDGEAASYDPSVTLVNDAPEITITATNNFTEEQASADDVVASYTTSDEEGDTVSVTLSDTTNYALDGNGNVVLTEAGAALVNGGQELPAFTLTPNDGTVDGEAASYDPSVTLVNDAPEITITATNNFTEEQASADDVVASYTTSDEEGDTVSVTLSDTTNYALDGNGNVVLTEAGAALVNGGQELPAFTLTPNDGTVDGEAASYDPSVTLVNDAPEITITATNNFTEEQASADDVVASYTTSDEEGDTVSVTLSDTTNYALDGNGNVVLTEAGAALVNGGQELPAFTLTPNDGTVDGEAASYDPSVTLVNDAPEITITATNNFTEEQASADDVVASYTTSDEEGDTVSVTLSDTTNYALDGNGNVVLTEAGAALVNGGQELPAFTLTPNDGTVDGEAASYDPSVTLVNDAPEITITATNNFTEEQASADDVVASYTTSDEEGDTVSVTLSDTTNYALDGNGNVVLTEAGAALVNGGQELPAFTLTPNDGTVDGEAASYDPSVTLVNDAPEITITATNNFTEEQASADDVVASYTTSDEEGDTVSVTLSDTTNYALDGNGNVVLTEAGAALVNGGQELPAFTLTPNDGTVDGEAASYDPSVTLVNDAPEITITATNNFTEEQASADDVVASYTTSDEEGDTVSVTLSDTTNYALDGNGNVVLTEAGAALVNGGQELPAFTLTPNDGTVDGEAASYDPSVTLVNDAPEITITATNNFTEEQASADDVVASYTTSDEEGDTVSVTLSDTTNYALDGNGNVVLTEAGAALVNGGQELPAFTLTPNDGTVDGEAASYDPSVTLVNDAPEITITATNNFTEEQASADDVVASYTTSDEEGDTVSVTLSDTTNYALDGNGNVVLTEAGAALVNGGQELPAFTLTPNDGTVDGEAASYDPSVTLVNDAPEITITATNNFTEEQASADDVVASYTTSDEEGDTVSVTLSDTTNYALDGNGNVVLTEAGAALVNGGQELPAFTLTPNDGTVDGEAASYDPSVTLVNDAPEITITATNNFTEEQASADDVVASYTTSDEEGDTVSVTLSDTTNYALDGNGNVVLTEAGAALVNGGQELPAFTLTPNDGTVDGEAASYDPSVTLVNDAPEITITATNNFTEEQASADDVVASYTTSDEEGDTVSVTLSDTTNYALDGNGNVVLTEAGAALVNGGQELPAFTLTPNDGTVDGEAASYDPSVTLVNDAPEITITATNNFTEEQASADDVVASYTTSDEEGDTVSVTLSDTTNYALDGNGNVVLTEAGAALVNGGQELPAFTLTPNDGTVDGEAASYDPSVTLVNDAPEITITATNNFTEEQASADDVVASYTTSDEEGDTVSVTLSDTTNYALDGNGNVVLTEAGAALVNGGQELPAFTLTPNDGTVDGEAASYDPSVTLVNDAPEITITATNNFTEEQASADDVVASYTTSDEEGDTVSVTLSDTTNYALDGNGNVVLTEAGAALVNGGQELPAFTLTPNDGTVDGEAASYDPSVTLVNDAPEITITATNNFTEEQASADDVVASYTTSDEEGDTVSVTLSDTTNYALDGNGNVVLTEAGAALVNGGQELPAFTLTPNDGTVDGEAASYDPSVTLVNDAPEITITATNNFTEEQASADDVVASYTTSDEEGDTVSVTLSDTTNYALDGNGNVVLTEAGAALVNGGQELPAFTLTPNDGTVDGEAASYDPSVTLVNDAPEITITATNNFTEEQASADDVVASYTTSDEEGDTVSVTLSDTTNYALDGNGNVVLTEAGAALVNGGQELPAFTLTPNDGTVDGEAASYDPSVTLVNDAPEITITATNNFTEEQASADDVVASYTTSDEEGDTVSVTLSDTTNYALDGNGNVVLTEAGAALVNGGQELPAFTLTPNDGTVDGEAASYDPSVTLVNDAPEITITATNNFTEEQASADDVVASYTTSDEEGDTVSVTLSDTTNYALDGNGNVVLTEAGAALVNGGQELPAFTLTPNDGTVDGEAASYDPSVTLVNDAPEITITATNNFTEEQASADDVVASYTTSDEEGDTVSVTLSDTTNYALDGNGNVVLTEAGAALVNGGQELPAFTLTPNDGTVDGEAASYDPSVTLVNDAPEITITATNNFTEEQASADDVVASYTTSDEEGDTVSVTLSDTTNYALDGNGNVVLTEAGAALVNGGQELPAFTLTPNDGTVDGEAASYDPSVTLVNDAPEITITATNNFTEEQASADDVVASYTTSDEEGDTVSVTLSDTTNYALDGNGNVVLTEAGAALVNGGQELPAFTLTPNDGTVDGEAASYDPSVTLVNDAPEITITATNNFTEEQASADDVVASYTTSDEEGDTVSVTLSDTTNYALDGNGNVVLTEAGAALVNGGQELPAFTLTPNDGTVDGEAASYDPSVTLVNDAPEITITATNNFTEEQASADDVVASYTTSDEEGDTVSVTLSDTTNYALDGNGNVVLTEAGAALVNGGQELPAFTLTPNDGTVDGEAASYDPSVTLVNDAPEITITATNNFTEEQASADDVVASYTTSDEEGDTVSVTLSDTTNYALDGNGNVVLTEAGAALVNGGQELPAFTLTPNDGTVDGEAASYDPSVTLVNDAPEITITATNNFTEEQASADDVVASYTTSDEEGDTVSVTLSDTTNYALDGNGNVVLTEAGAALVNGGQELPAFTLTPNDGTVDGEAASYDPSVTLVNDAPEITITATNNFTEEQASADDVVASYTTSDEEGDTVSVTLSDTTNYALDGNGNVVLTEAGAALVNGGQELPAFTLTPNDGTVDGEAASYDPSVTLVNDAPIAVDDTASGAEDTPQSGNVLTNDSDEEGGLTVTTFTINGQTHAAGESATIADVGEITIGGDGDYTFTPVEHWSGDVPAITYVVQDEYGDTTQATLNISVTPVADAPELSLGTLELDFVSTNLNVSTWGSVDVGTPNGDGQGVDSEALVSAVNSAGEADATSTTEDVAVNTGSGLDAGQAMLTSGLIYLEAGKRYSFGGYADDSAAIVIGGEVIAEGRYGTQGTSPGGVSGSGRFSGEFTPSESGYYSLDVYTHNQNGPGGFDIEVAVDNGAAIDLNASNFNLAPNADALEDGGLGVKGYHGNGDGGYYTLNEPGEGQAGEPIKLPVINASLVDQDGSEKLTLTLDDIPAGSTLSDGNQEVIVENGSISIKGWDLSNLSISMPEQYEGEVNLKVTATSTEEGNNDTATTTESIPLFVLPISNGLSVSASLSYSGDNHSANEIIDYAEQHNGGSSDQYDQIVSVDDSSSGAVDVNTGNGDDLIVGGTGDGSYALRGNDGDDVFVSRNASAASTAYYGGNGDDTVYLQGNRDDYQIETFRGFSDAVRLVYQDDHTRNASHDLYSIETVYFADGKYVVDDGELSKVADIVQLDVDVSLNDSDGSEQITSVIISGIPEGGSVSGGEQLGSGDWQVPIDALQPNPGSDAGFSVTLELPEGSAPDLSVTVGATEVDENGNPVDLPEYATTQPGIAVIPPNNPNGDNTVEGGSGDDVLLGDIGGVEVNSTEPTNYNIALIVDTSASMGFALESGSSASRLDVLKTSLKSMLESISEHPGTINLALVDFDSSASLKINIDNFTQLSERQQSWYVDSVIDSLQSDGGTNYEAAFDKASSWFNTHSDANSENLSFFLTDGEPTLSNSSPWWDDGSVMDYHDLNDAVKSFETLSSLSSMRAIGIGDGVNADTLRFFDNTNVSGSGTWSDNWGQTVTAPTGDVEIVNTADDLSAALDEGAREINVLPVGDDEVIGNAGDDILFGDTINTDNLPWDENGLTRPESLPDGSGVDALTTFLEMKNGAAPSDIELYQYIKDNHALFNVDGDTRGGDDVLKGGDGDDILYGQGGDDTLIGGRGEDTLIGGTGSDKFQWSLDDIPSSANGDAAETDVIVDFDNQGSSQDTLEFVEDLTQLIKDGQVSISWQTMSNGEQEGTLTIGIDADGDSHIDQQIDIESLSIVTTNGQQEVVINTLIDGQAGELTLTRGDDHADLSIGSNLDLEIKVDNTDW</sequence>
<dbReference type="RefSeq" id="WP_269597552.1">
    <property type="nucleotide sequence ID" value="NZ_CP114584.1"/>
</dbReference>
<dbReference type="CDD" id="cd00198">
    <property type="entry name" value="vWFA"/>
    <property type="match status" value="1"/>
</dbReference>
<dbReference type="InterPro" id="IPR049826">
    <property type="entry name" value="Ig-like_ice"/>
</dbReference>
<dbReference type="Gene3D" id="3.10.20.90">
    <property type="entry name" value="Phosphatidylinositol 3-kinase Catalytic Subunit, Chain A, domain 1"/>
    <property type="match status" value="53"/>
</dbReference>
<dbReference type="InterPro" id="IPR018511">
    <property type="entry name" value="Hemolysin-typ_Ca-bd_CS"/>
</dbReference>
<dbReference type="Pfam" id="PF17963">
    <property type="entry name" value="Big_9"/>
    <property type="match status" value="1"/>
</dbReference>
<dbReference type="PROSITE" id="PS50234">
    <property type="entry name" value="VWFA"/>
    <property type="match status" value="1"/>
</dbReference>
<dbReference type="NCBIfam" id="NF012196">
    <property type="entry name" value="Ig_like_ice"/>
    <property type="match status" value="1"/>
</dbReference>
<evidence type="ECO:0000256" key="1">
    <source>
        <dbReference type="ARBA" id="ARBA00022837"/>
    </source>
</evidence>
<evidence type="ECO:0000313" key="4">
    <source>
        <dbReference type="EMBL" id="WBA14350.1"/>
    </source>
</evidence>
<dbReference type="Gene3D" id="2.60.40.1200">
    <property type="match status" value="1"/>
</dbReference>
<dbReference type="PRINTS" id="PR00313">
    <property type="entry name" value="CABNDNGRPT"/>
</dbReference>
<protein>
    <submittedName>
        <fullName evidence="4">Ig-like domain-containing protein</fullName>
    </submittedName>
</protein>
<dbReference type="InterPro" id="IPR011049">
    <property type="entry name" value="Serralysin-like_metalloprot_C"/>
</dbReference>
<feature type="compositionally biased region" description="Polar residues" evidence="2">
    <location>
        <begin position="5678"/>
        <end position="5687"/>
    </location>
</feature>
<dbReference type="NCBIfam" id="NF033510">
    <property type="entry name" value="Ca_tandemer"/>
    <property type="match status" value="1"/>
</dbReference>
<dbReference type="SMART" id="SM00327">
    <property type="entry name" value="VWA"/>
    <property type="match status" value="1"/>
</dbReference>
<dbReference type="Proteomes" id="UP001164676">
    <property type="component" value="Chromosome"/>
</dbReference>
<dbReference type="Gene3D" id="3.40.50.410">
    <property type="entry name" value="von Willebrand factor, type A domain"/>
    <property type="match status" value="1"/>
</dbReference>
<proteinExistence type="predicted"/>
<dbReference type="InterPro" id="IPR002035">
    <property type="entry name" value="VWF_A"/>
</dbReference>
<feature type="domain" description="VWFA" evidence="3">
    <location>
        <begin position="6393"/>
        <end position="6615"/>
    </location>
</feature>
<keyword evidence="5" id="KW-1185">Reference proteome</keyword>
<dbReference type="InterPro" id="IPR018247">
    <property type="entry name" value="EF_Hand_1_Ca_BS"/>
</dbReference>
<dbReference type="SUPFAM" id="SSF53300">
    <property type="entry name" value="vWA-like"/>
    <property type="match status" value="1"/>
</dbReference>
<accession>A0ABY7LES6</accession>
<evidence type="ECO:0000313" key="5">
    <source>
        <dbReference type="Proteomes" id="UP001164676"/>
    </source>
</evidence>
<evidence type="ECO:0000256" key="2">
    <source>
        <dbReference type="SAM" id="MobiDB-lite"/>
    </source>
</evidence>
<dbReference type="Gene3D" id="2.60.40.10">
    <property type="entry name" value="Immunoglobulins"/>
    <property type="match status" value="2"/>
</dbReference>
<dbReference type="InterPro" id="IPR036465">
    <property type="entry name" value="vWFA_dom_sf"/>
</dbReference>
<reference evidence="4" key="1">
    <citation type="submission" date="2022-09" db="EMBL/GenBank/DDBJ databases">
        <authorList>
            <person name="Li Z.-J."/>
        </authorList>
    </citation>
    <scope>NUCLEOTIDE SEQUENCE</scope>
    <source>
        <strain evidence="4">TGB10</strain>
    </source>
</reference>
<dbReference type="Pfam" id="PF00353">
    <property type="entry name" value="HemolysinCabind"/>
    <property type="match status" value="2"/>
</dbReference>
<dbReference type="InterPro" id="IPR001343">
    <property type="entry name" value="Hemolysn_Ca-bd"/>
</dbReference>
<keyword evidence="1" id="KW-0106">Calcium</keyword>
<evidence type="ECO:0000259" key="3">
    <source>
        <dbReference type="PROSITE" id="PS50234"/>
    </source>
</evidence>
<dbReference type="Pfam" id="PF13519">
    <property type="entry name" value="VWA_2"/>
    <property type="match status" value="1"/>
</dbReference>
<dbReference type="InterPro" id="IPR013783">
    <property type="entry name" value="Ig-like_fold"/>
</dbReference>
<dbReference type="SUPFAM" id="SSF51120">
    <property type="entry name" value="beta-Roll"/>
    <property type="match status" value="1"/>
</dbReference>
<organism evidence="4 5">
    <name type="scientific">Salinivibrio proteolyticus</name>
    <dbReference type="NCBI Taxonomy" id="334715"/>
    <lineage>
        <taxon>Bacteria</taxon>
        <taxon>Pseudomonadati</taxon>
        <taxon>Pseudomonadota</taxon>
        <taxon>Gammaproteobacteria</taxon>
        <taxon>Vibrionales</taxon>
        <taxon>Vibrionaceae</taxon>
        <taxon>Salinivibrio</taxon>
    </lineage>
</organism>
<name>A0ABY7LES6_9GAMM</name>
<dbReference type="PROSITE" id="PS00018">
    <property type="entry name" value="EF_HAND_1"/>
    <property type="match status" value="1"/>
</dbReference>
<dbReference type="EMBL" id="CP114584">
    <property type="protein sequence ID" value="WBA14350.1"/>
    <property type="molecule type" value="Genomic_DNA"/>
</dbReference>